<feature type="chain" id="PRO_5031131251" evidence="8">
    <location>
        <begin position="21"/>
        <end position="417"/>
    </location>
</feature>
<keyword evidence="10" id="KW-1185">Reference proteome</keyword>
<evidence type="ECO:0000256" key="5">
    <source>
        <dbReference type="ARBA" id="ARBA00023136"/>
    </source>
</evidence>
<dbReference type="PANTHER" id="PTHR43649:SF33">
    <property type="entry name" value="POLYGALACTURONAN_RHAMNOGALACTURONAN-BINDING PROTEIN YTCQ"/>
    <property type="match status" value="1"/>
</dbReference>
<keyword evidence="3" id="KW-1003">Cell membrane</keyword>
<name>A0A7X2TQV0_9SPIO</name>
<gene>
    <name evidence="9" type="ORF">FYJ80_00680</name>
</gene>
<dbReference type="Pfam" id="PF01547">
    <property type="entry name" value="SBP_bac_1"/>
    <property type="match status" value="1"/>
</dbReference>
<evidence type="ECO:0000256" key="7">
    <source>
        <dbReference type="ARBA" id="ARBA00023288"/>
    </source>
</evidence>
<protein>
    <submittedName>
        <fullName evidence="9">Carbohydrate ABC transporter substrate-binding protein</fullName>
    </submittedName>
</protein>
<keyword evidence="4 8" id="KW-0732">Signal</keyword>
<evidence type="ECO:0000256" key="8">
    <source>
        <dbReference type="SAM" id="SignalP"/>
    </source>
</evidence>
<sequence length="417" mass="45799">MKKILLLALVMLVSFSMLFAQGSKEAASSDGKTVITWWAFPTFADNGATEKALIEAFEAANPDVKVNLETIDFTSGPQKLTAAIEGGAAPDVLFDAPGRIIEYGANGRLVNLDSLFTKDYLADIGGLANACTDGNHYYMYPLSSAPFWMSINKEMWEKAGAWQYVNTEGDRLWTTENWAKAMEALGKAGYIGCNVYCGGQGGDQGTRALVNNLYSSTIYKDGKWTANTDGNKKALELLVGLYKNGAIDFGRGIAAADELQLYQQEMIASTLCWGTSNAKNYKSDSYTQFSVPFPSEDGVPELEYLANGFCVFDNKDQAKADAAIRFIKFVCDDPTWGPYAVKASAAFPARASFGNLYGNDAEYALLASWTKYYGPYYNTRPKFAQMRTQWWNMLQYVSTGDKTVAKAVADFDTEANK</sequence>
<dbReference type="InterPro" id="IPR050490">
    <property type="entry name" value="Bact_solute-bd_prot1"/>
</dbReference>
<keyword evidence="7" id="KW-0449">Lipoprotein</keyword>
<evidence type="ECO:0000256" key="4">
    <source>
        <dbReference type="ARBA" id="ARBA00022729"/>
    </source>
</evidence>
<dbReference type="Gene3D" id="3.40.190.10">
    <property type="entry name" value="Periplasmic binding protein-like II"/>
    <property type="match status" value="1"/>
</dbReference>
<evidence type="ECO:0000256" key="3">
    <source>
        <dbReference type="ARBA" id="ARBA00022475"/>
    </source>
</evidence>
<evidence type="ECO:0000256" key="1">
    <source>
        <dbReference type="ARBA" id="ARBA00004418"/>
    </source>
</evidence>
<dbReference type="EMBL" id="VUNN01000001">
    <property type="protein sequence ID" value="MSU05303.1"/>
    <property type="molecule type" value="Genomic_DNA"/>
</dbReference>
<comment type="caution">
    <text evidence="9">The sequence shown here is derived from an EMBL/GenBank/DDBJ whole genome shotgun (WGS) entry which is preliminary data.</text>
</comment>
<organism evidence="9 10">
    <name type="scientific">Bullifex porci</name>
    <dbReference type="NCBI Taxonomy" id="2606638"/>
    <lineage>
        <taxon>Bacteria</taxon>
        <taxon>Pseudomonadati</taxon>
        <taxon>Spirochaetota</taxon>
        <taxon>Spirochaetia</taxon>
        <taxon>Spirochaetales</taxon>
        <taxon>Spirochaetaceae</taxon>
        <taxon>Bullifex</taxon>
    </lineage>
</organism>
<feature type="signal peptide" evidence="8">
    <location>
        <begin position="1"/>
        <end position="20"/>
    </location>
</feature>
<evidence type="ECO:0000256" key="2">
    <source>
        <dbReference type="ARBA" id="ARBA00008520"/>
    </source>
</evidence>
<dbReference type="RefSeq" id="WP_154424203.1">
    <property type="nucleotide sequence ID" value="NZ_JAQYGB010000076.1"/>
</dbReference>
<keyword evidence="6" id="KW-0564">Palmitate</keyword>
<dbReference type="InterPro" id="IPR006059">
    <property type="entry name" value="SBP"/>
</dbReference>
<evidence type="ECO:0000313" key="10">
    <source>
        <dbReference type="Proteomes" id="UP000460549"/>
    </source>
</evidence>
<dbReference type="SUPFAM" id="SSF53850">
    <property type="entry name" value="Periplasmic binding protein-like II"/>
    <property type="match status" value="1"/>
</dbReference>
<dbReference type="AlphaFoldDB" id="A0A7X2TQV0"/>
<proteinExistence type="inferred from homology"/>
<keyword evidence="5" id="KW-0472">Membrane</keyword>
<dbReference type="PANTHER" id="PTHR43649">
    <property type="entry name" value="ARABINOSE-BINDING PROTEIN-RELATED"/>
    <property type="match status" value="1"/>
</dbReference>
<dbReference type="Proteomes" id="UP000460549">
    <property type="component" value="Unassembled WGS sequence"/>
</dbReference>
<evidence type="ECO:0000313" key="9">
    <source>
        <dbReference type="EMBL" id="MSU05303.1"/>
    </source>
</evidence>
<reference evidence="9 10" key="1">
    <citation type="submission" date="2019-08" db="EMBL/GenBank/DDBJ databases">
        <title>In-depth cultivation of the pig gut microbiome towards novel bacterial diversity and tailored functional studies.</title>
        <authorList>
            <person name="Wylensek D."/>
            <person name="Hitch T.C.A."/>
            <person name="Clavel T."/>
        </authorList>
    </citation>
    <scope>NUCLEOTIDE SEQUENCE [LARGE SCALE GENOMIC DNA]</scope>
    <source>
        <strain evidence="9 10">NM-380-WT-3C1</strain>
    </source>
</reference>
<comment type="similarity">
    <text evidence="2">Belongs to the bacterial solute-binding protein 1 family.</text>
</comment>
<evidence type="ECO:0000256" key="6">
    <source>
        <dbReference type="ARBA" id="ARBA00023139"/>
    </source>
</evidence>
<accession>A0A7X2TQV0</accession>
<comment type="subcellular location">
    <subcellularLocation>
        <location evidence="1">Periplasm</location>
    </subcellularLocation>
</comment>
<dbReference type="GO" id="GO:0042597">
    <property type="term" value="C:periplasmic space"/>
    <property type="evidence" value="ECO:0007669"/>
    <property type="project" value="UniProtKB-SubCell"/>
</dbReference>